<proteinExistence type="predicted"/>
<name>A0ABM9QSA0_9VIBR</name>
<sequence length="356" mass="41077">MSRFNKNKIPLKAHYAKMTKGTHKLFEKNDLCLLSELGCTSAPINSHSLQEAAIRRIVDKTNHVYAFQSPSFIELNEIYDKAIYLPKKISASNASIFKGFCLNHDTDLFRCIEKEKIEPTPKQLHALHLRAIARLLFNHNGGSKAMDNILNYDYPDYHNPKDRLSDLSNELQPRKIIREQLIRDTSEVINTIENSGTKMQSYIIFRLESPPSIMCSTMFVPTFDFKGNELLISEKQEEASCLCVTISSDISGGYVILQWNKQNEITQQIISSLYESNLDINKLLAMSVLFSDYIFQIDWWEELGSVQKQVITHFAMSEYFTRELKDSSVPRKMYNYFLSKNIRLVDWTVVDVKSNA</sequence>
<accession>A0ABM9QSA0</accession>
<protein>
    <submittedName>
        <fullName evidence="1">Uncharacterized protein</fullName>
    </submittedName>
</protein>
<reference evidence="1 2" key="1">
    <citation type="submission" date="2014-06" db="EMBL/GenBank/DDBJ databases">
        <authorList>
            <person name="Le Roux F."/>
        </authorList>
    </citation>
    <scope>NUCLEOTIDE SEQUENCE [LARGE SCALE GENOMIC DNA]</scope>
    <source>
        <strain evidence="1 2">J5-4</strain>
    </source>
</reference>
<gene>
    <name evidence="1" type="ORF">VCR4J5_170072</name>
</gene>
<dbReference type="Proteomes" id="UP000049077">
    <property type="component" value="Unassembled WGS sequence"/>
</dbReference>
<organism evidence="1 2">
    <name type="scientific">Vibrio crassostreae</name>
    <dbReference type="NCBI Taxonomy" id="246167"/>
    <lineage>
        <taxon>Bacteria</taxon>
        <taxon>Pseudomonadati</taxon>
        <taxon>Pseudomonadota</taxon>
        <taxon>Gammaproteobacteria</taxon>
        <taxon>Vibrionales</taxon>
        <taxon>Vibrionaceae</taxon>
        <taxon>Vibrio</taxon>
    </lineage>
</organism>
<dbReference type="EMBL" id="CCJX01000079">
    <property type="protein sequence ID" value="CDT24624.1"/>
    <property type="molecule type" value="Genomic_DNA"/>
</dbReference>
<comment type="caution">
    <text evidence="1">The sequence shown here is derived from an EMBL/GenBank/DDBJ whole genome shotgun (WGS) entry which is preliminary data.</text>
</comment>
<evidence type="ECO:0000313" key="2">
    <source>
        <dbReference type="Proteomes" id="UP000049077"/>
    </source>
</evidence>
<evidence type="ECO:0000313" key="1">
    <source>
        <dbReference type="EMBL" id="CDT24624.1"/>
    </source>
</evidence>
<keyword evidence="2" id="KW-1185">Reference proteome</keyword>
<dbReference type="RefSeq" id="WP_048659489.1">
    <property type="nucleotide sequence ID" value="NZ_CAWMAN010000055.1"/>
</dbReference>